<evidence type="ECO:0000313" key="1">
    <source>
        <dbReference type="EMBL" id="KAF0825367.1"/>
    </source>
</evidence>
<reference evidence="1 2" key="1">
    <citation type="journal article" date="2020" name="G3 (Bethesda)">
        <title>Whole Genome Sequencing and Comparative Genomics of Two Nematicidal Bacillus Strains Reveals a Wide Range of Possible Virulence Factors.</title>
        <authorList>
            <person name="Susic N."/>
            <person name="Janezic S."/>
            <person name="Rupnik M."/>
            <person name="Geric Stare B."/>
        </authorList>
    </citation>
    <scope>NUCLEOTIDE SEQUENCE [LARGE SCALE GENOMIC DNA]</scope>
    <source>
        <strain evidence="1 2">I-1582</strain>
    </source>
</reference>
<gene>
    <name evidence="1" type="ORF">KIS1582_0911</name>
</gene>
<name>A0A800NEL2_CYTFI</name>
<sequence>MKLPSAEELRKALASLDIKLERLLLFCSQNWCAQNEERRQGKPCYTASLFPPITGMKVYDLEKCAACVVSEDCGAWWPEEQRQKVREIQLK</sequence>
<organism evidence="1 2">
    <name type="scientific">Cytobacillus firmus</name>
    <name type="common">Bacillus firmus</name>
    <dbReference type="NCBI Taxonomy" id="1399"/>
    <lineage>
        <taxon>Bacteria</taxon>
        <taxon>Bacillati</taxon>
        <taxon>Bacillota</taxon>
        <taxon>Bacilli</taxon>
        <taxon>Bacillales</taxon>
        <taxon>Bacillaceae</taxon>
        <taxon>Cytobacillus</taxon>
    </lineage>
</organism>
<dbReference type="EMBL" id="VDEM01000005">
    <property type="protein sequence ID" value="KAF0825367.1"/>
    <property type="molecule type" value="Genomic_DNA"/>
</dbReference>
<evidence type="ECO:0000313" key="2">
    <source>
        <dbReference type="Proteomes" id="UP000465778"/>
    </source>
</evidence>
<accession>A0A800NEL2</accession>
<keyword evidence="1" id="KW-0223">Dioxygenase</keyword>
<proteinExistence type="predicted"/>
<keyword evidence="1" id="KW-0560">Oxidoreductase</keyword>
<protein>
    <submittedName>
        <fullName evidence="1">Cysteine dioxygenase Dlit</fullName>
    </submittedName>
</protein>
<comment type="caution">
    <text evidence="1">The sequence shown here is derived from an EMBL/GenBank/DDBJ whole genome shotgun (WGS) entry which is preliminary data.</text>
</comment>
<dbReference type="AlphaFoldDB" id="A0A800NEL2"/>
<dbReference type="Proteomes" id="UP000465778">
    <property type="component" value="Unassembled WGS sequence"/>
</dbReference>
<dbReference type="GO" id="GO:0051213">
    <property type="term" value="F:dioxygenase activity"/>
    <property type="evidence" value="ECO:0007669"/>
    <property type="project" value="UniProtKB-KW"/>
</dbReference>